<dbReference type="Pfam" id="PF00378">
    <property type="entry name" value="ECH_1"/>
    <property type="match status" value="1"/>
</dbReference>
<keyword evidence="5" id="KW-0560">Oxidoreductase</keyword>
<dbReference type="UniPathway" id="UPA00659"/>
<feature type="domain" description="3-hydroxyacyl-CoA dehydrogenase NAD binding" evidence="12">
    <location>
        <begin position="308"/>
        <end position="485"/>
    </location>
</feature>
<dbReference type="GO" id="GO:0006635">
    <property type="term" value="P:fatty acid beta-oxidation"/>
    <property type="evidence" value="ECO:0007669"/>
    <property type="project" value="UniProtKB-UniPathway"/>
</dbReference>
<dbReference type="InterPro" id="IPR029045">
    <property type="entry name" value="ClpP/crotonase-like_dom_sf"/>
</dbReference>
<evidence type="ECO:0000256" key="5">
    <source>
        <dbReference type="ARBA" id="ARBA00023002"/>
    </source>
</evidence>
<dbReference type="CDD" id="cd06558">
    <property type="entry name" value="crotonase-like"/>
    <property type="match status" value="1"/>
</dbReference>
<evidence type="ECO:0000256" key="6">
    <source>
        <dbReference type="ARBA" id="ARBA00023027"/>
    </source>
</evidence>
<dbReference type="InterPro" id="IPR006108">
    <property type="entry name" value="3HC_DH_C"/>
</dbReference>
<keyword evidence="9" id="KW-0511">Multifunctional enzyme</keyword>
<evidence type="ECO:0000256" key="8">
    <source>
        <dbReference type="ARBA" id="ARBA00023239"/>
    </source>
</evidence>
<evidence type="ECO:0000256" key="4">
    <source>
        <dbReference type="ARBA" id="ARBA00022963"/>
    </source>
</evidence>
<dbReference type="GO" id="GO:0070403">
    <property type="term" value="F:NAD+ binding"/>
    <property type="evidence" value="ECO:0007669"/>
    <property type="project" value="InterPro"/>
</dbReference>
<dbReference type="Proteomes" id="UP000193083">
    <property type="component" value="Unassembled WGS sequence"/>
</dbReference>
<protein>
    <submittedName>
        <fullName evidence="13">3-hydroxyacyl-CoA dehydrogenase / enoyl-CoA hydratase / 3-hydroxybutyryl-CoA epimerase</fullName>
    </submittedName>
</protein>
<dbReference type="GO" id="GO:0016509">
    <property type="term" value="F:long-chain (3S)-3-hydroxyacyl-CoA dehydrogenase (NAD+) activity"/>
    <property type="evidence" value="ECO:0007669"/>
    <property type="project" value="TreeGrafter"/>
</dbReference>
<dbReference type="InterPro" id="IPR036291">
    <property type="entry name" value="NAD(P)-bd_dom_sf"/>
</dbReference>
<evidence type="ECO:0000256" key="3">
    <source>
        <dbReference type="ARBA" id="ARBA00022832"/>
    </source>
</evidence>
<comment type="catalytic activity">
    <reaction evidence="10">
        <text>a (3S)-3-hydroxyacyl-CoA + NAD(+) = a 3-oxoacyl-CoA + NADH + H(+)</text>
        <dbReference type="Rhea" id="RHEA:22432"/>
        <dbReference type="ChEBI" id="CHEBI:15378"/>
        <dbReference type="ChEBI" id="CHEBI:57318"/>
        <dbReference type="ChEBI" id="CHEBI:57540"/>
        <dbReference type="ChEBI" id="CHEBI:57945"/>
        <dbReference type="ChEBI" id="CHEBI:90726"/>
        <dbReference type="EC" id="1.1.1.35"/>
    </reaction>
</comment>
<evidence type="ECO:0000259" key="12">
    <source>
        <dbReference type="Pfam" id="PF02737"/>
    </source>
</evidence>
<dbReference type="RefSeq" id="WP_176247628.1">
    <property type="nucleotide sequence ID" value="NZ_FXBL01000004.1"/>
</dbReference>
<accession>A0A1X7PS44</accession>
<dbReference type="InterPro" id="IPR006176">
    <property type="entry name" value="3-OHacyl-CoA_DH_NAD-bd"/>
</dbReference>
<evidence type="ECO:0000256" key="7">
    <source>
        <dbReference type="ARBA" id="ARBA00023098"/>
    </source>
</evidence>
<organism evidence="13 14">
    <name type="scientific">Mesorhizobium australicum</name>
    <dbReference type="NCBI Taxonomy" id="536018"/>
    <lineage>
        <taxon>Bacteria</taxon>
        <taxon>Pseudomonadati</taxon>
        <taxon>Pseudomonadota</taxon>
        <taxon>Alphaproteobacteria</taxon>
        <taxon>Hyphomicrobiales</taxon>
        <taxon>Phyllobacteriaceae</taxon>
        <taxon>Mesorhizobium</taxon>
    </lineage>
</organism>
<dbReference type="Gene3D" id="1.10.1040.50">
    <property type="match status" value="1"/>
</dbReference>
<dbReference type="GO" id="GO:0004300">
    <property type="term" value="F:enoyl-CoA hydratase activity"/>
    <property type="evidence" value="ECO:0007669"/>
    <property type="project" value="TreeGrafter"/>
</dbReference>
<dbReference type="AlphaFoldDB" id="A0A1X7PS44"/>
<gene>
    <name evidence="13" type="ORF">SAMN02982922_5055</name>
</gene>
<keyword evidence="6" id="KW-0520">NAD</keyword>
<keyword evidence="7" id="KW-0443">Lipid metabolism</keyword>
<evidence type="ECO:0000256" key="9">
    <source>
        <dbReference type="ARBA" id="ARBA00023268"/>
    </source>
</evidence>
<dbReference type="InterPro" id="IPR008927">
    <property type="entry name" value="6-PGluconate_DH-like_C_sf"/>
</dbReference>
<dbReference type="FunFam" id="3.40.50.720:FF:000009">
    <property type="entry name" value="Fatty oxidation complex, alpha subunit"/>
    <property type="match status" value="1"/>
</dbReference>
<dbReference type="Pfam" id="PF02737">
    <property type="entry name" value="3HCDH_N"/>
    <property type="match status" value="1"/>
</dbReference>
<reference evidence="13 14" key="1">
    <citation type="submission" date="2017-04" db="EMBL/GenBank/DDBJ databases">
        <authorList>
            <person name="Afonso C.L."/>
            <person name="Miller P.J."/>
            <person name="Scott M.A."/>
            <person name="Spackman E."/>
            <person name="Goraichik I."/>
            <person name="Dimitrov K.M."/>
            <person name="Suarez D.L."/>
            <person name="Swayne D.E."/>
        </authorList>
    </citation>
    <scope>NUCLEOTIDE SEQUENCE [LARGE SCALE GENOMIC DNA]</scope>
    <source>
        <strain evidence="13 14">B5P</strain>
    </source>
</reference>
<evidence type="ECO:0000256" key="10">
    <source>
        <dbReference type="ARBA" id="ARBA00049556"/>
    </source>
</evidence>
<comment type="pathway">
    <text evidence="1">Lipid metabolism; fatty acid beta-oxidation.</text>
</comment>
<dbReference type="PANTHER" id="PTHR43612">
    <property type="entry name" value="TRIFUNCTIONAL ENZYME SUBUNIT ALPHA"/>
    <property type="match status" value="1"/>
</dbReference>
<name>A0A1X7PS44_9HYPH</name>
<evidence type="ECO:0000313" key="13">
    <source>
        <dbReference type="EMBL" id="SMH54310.1"/>
    </source>
</evidence>
<proteinExistence type="inferred from homology"/>
<dbReference type="SUPFAM" id="SSF52096">
    <property type="entry name" value="ClpP/crotonase"/>
    <property type="match status" value="1"/>
</dbReference>
<keyword evidence="8" id="KW-0456">Lyase</keyword>
<dbReference type="Gene3D" id="3.40.50.720">
    <property type="entry name" value="NAD(P)-binding Rossmann-like Domain"/>
    <property type="match status" value="1"/>
</dbReference>
<dbReference type="Pfam" id="PF00725">
    <property type="entry name" value="3HCDH"/>
    <property type="match status" value="1"/>
</dbReference>
<dbReference type="PANTHER" id="PTHR43612:SF3">
    <property type="entry name" value="TRIFUNCTIONAL ENZYME SUBUNIT ALPHA, MITOCHONDRIAL"/>
    <property type="match status" value="1"/>
</dbReference>
<comment type="similarity">
    <text evidence="2">In the central section; belongs to the 3-hydroxyacyl-CoA dehydrogenase family.</text>
</comment>
<evidence type="ECO:0000313" key="14">
    <source>
        <dbReference type="Proteomes" id="UP000193083"/>
    </source>
</evidence>
<feature type="domain" description="3-hydroxyacyl-CoA dehydrogenase C-terminal" evidence="11">
    <location>
        <begin position="488"/>
        <end position="585"/>
    </location>
</feature>
<dbReference type="SUPFAM" id="SSF48179">
    <property type="entry name" value="6-phosphogluconate dehydrogenase C-terminal domain-like"/>
    <property type="match status" value="2"/>
</dbReference>
<dbReference type="Gene3D" id="3.90.226.10">
    <property type="entry name" value="2-enoyl-CoA Hydratase, Chain A, domain 1"/>
    <property type="match status" value="1"/>
</dbReference>
<keyword evidence="4" id="KW-0442">Lipid degradation</keyword>
<keyword evidence="3" id="KW-0276">Fatty acid metabolism</keyword>
<sequence length="700" mass="74345">MITTTKLEDGIVRLDISTPGPVNTLSRDFNLEFGRVVDELLGNPDVTGIVITSPKDDFAVGGNLDELRAAMTPDEVTAIVDPFTAALRRFETGRKPVVAALNGTALGGGYELALGCHRRIAADRKDALFGLPEAGLGLMPGGGGTQRLPRLIGLAAAADLILRGKTLAVAEAQSAGLVDEVVPASDLIAAAVRWIKTNPKAGQPWDQKGYQLPGDDPNSQKGRMFFAGAWAKARQRSAGTDAAAFAILHALHHGLERTIDPAIAIERRQFIKLAASPEAKNRIRSGFYGPRAARPNPPASAGDAIKTLGVVGGGMMGNGIAFSAARAGLSVRLIDVSEDKARESFDRIAAIAGRQVERGRMSPEAREALLARVGTGADYAALKDADFVIEAVFERLDVKHDVLGKVASVVRPGVTVASNTSTIPMTRLAQPLADRSRIIGMHFFAPVETMKLLEIVHGADTSAKAKGEAQFIARLLGKTPIVVNDGLGFYTSRIVSSLSSEAMTLVAEGVAPQIIDNVMLDIGFAIGPATLAELTKLPLLRDIMASMSGEGTPVSMKGSRAIEALDRLIAAGREGKLAGKGIYDYTPDGPVLWSGLKDLFPPTRLEPKIVRRRLLHTQSLEAVRALEDGTVTDPLTADMAAVTGWGYPIHLGGPFACIDTIGARTFVEQCRDLETRFGERFAVPALLDRMARDGTTFHSL</sequence>
<evidence type="ECO:0000256" key="2">
    <source>
        <dbReference type="ARBA" id="ARBA00007005"/>
    </source>
</evidence>
<evidence type="ECO:0000259" key="11">
    <source>
        <dbReference type="Pfam" id="PF00725"/>
    </source>
</evidence>
<dbReference type="InterPro" id="IPR050136">
    <property type="entry name" value="FA_oxidation_alpha_subunit"/>
</dbReference>
<keyword evidence="14" id="KW-1185">Reference proteome</keyword>
<evidence type="ECO:0000256" key="1">
    <source>
        <dbReference type="ARBA" id="ARBA00005005"/>
    </source>
</evidence>
<dbReference type="EMBL" id="FXBL01000004">
    <property type="protein sequence ID" value="SMH54310.1"/>
    <property type="molecule type" value="Genomic_DNA"/>
</dbReference>
<dbReference type="InterPro" id="IPR001753">
    <property type="entry name" value="Enoyl-CoA_hydra/iso"/>
</dbReference>
<dbReference type="SUPFAM" id="SSF51735">
    <property type="entry name" value="NAD(P)-binding Rossmann-fold domains"/>
    <property type="match status" value="1"/>
</dbReference>